<organism evidence="2 3">
    <name type="scientific">Prunus dulcis</name>
    <name type="common">Almond</name>
    <name type="synonym">Amygdalus dulcis</name>
    <dbReference type="NCBI Taxonomy" id="3755"/>
    <lineage>
        <taxon>Eukaryota</taxon>
        <taxon>Viridiplantae</taxon>
        <taxon>Streptophyta</taxon>
        <taxon>Embryophyta</taxon>
        <taxon>Tracheophyta</taxon>
        <taxon>Spermatophyta</taxon>
        <taxon>Magnoliopsida</taxon>
        <taxon>eudicotyledons</taxon>
        <taxon>Gunneridae</taxon>
        <taxon>Pentapetalae</taxon>
        <taxon>rosids</taxon>
        <taxon>fabids</taxon>
        <taxon>Rosales</taxon>
        <taxon>Rosaceae</taxon>
        <taxon>Amygdaloideae</taxon>
        <taxon>Amygdaleae</taxon>
        <taxon>Prunus</taxon>
    </lineage>
</organism>
<protein>
    <submittedName>
        <fullName evidence="2">Uncharacterized protein</fullName>
    </submittedName>
</protein>
<dbReference type="Gramene" id="VVA09583">
    <property type="protein sequence ID" value="VVA09583"/>
    <property type="gene ID" value="Prudul26B018688"/>
</dbReference>
<feature type="compositionally biased region" description="Polar residues" evidence="1">
    <location>
        <begin position="159"/>
        <end position="174"/>
    </location>
</feature>
<sequence length="174" mass="18558">MGTAKNGSSPLHPAEASSQPKDPAHISIAKPFLLADSPRGSKSFLNKALPNGMIREHRKTRTQECYQRYAGTVHTRTGHPHLQLTNPSPKSHAIPTVRQGLMSSRPAPAHRDCCSNSSSGQNIHAARLHPPTATSGTCPIAEGPASSQPPLTGAPKTHGTAQPRLSTQHPCRRK</sequence>
<name>A0A5E4E1F5_PRUDU</name>
<feature type="region of interest" description="Disordered" evidence="1">
    <location>
        <begin position="1"/>
        <end position="61"/>
    </location>
</feature>
<gene>
    <name evidence="2" type="ORF">ALMOND_2B018688</name>
</gene>
<dbReference type="Proteomes" id="UP000327085">
    <property type="component" value="Chromosome 7"/>
</dbReference>
<evidence type="ECO:0000313" key="3">
    <source>
        <dbReference type="Proteomes" id="UP000327085"/>
    </source>
</evidence>
<accession>A0A5E4E1F5</accession>
<dbReference type="EMBL" id="CABIKO010000001">
    <property type="protein sequence ID" value="VVA09583.1"/>
    <property type="molecule type" value="Genomic_DNA"/>
</dbReference>
<dbReference type="InParanoid" id="A0A5E4E1F5"/>
<evidence type="ECO:0000256" key="1">
    <source>
        <dbReference type="SAM" id="MobiDB-lite"/>
    </source>
</evidence>
<feature type="region of interest" description="Disordered" evidence="1">
    <location>
        <begin position="101"/>
        <end position="174"/>
    </location>
</feature>
<reference evidence="3" key="1">
    <citation type="journal article" date="2020" name="Plant J.">
        <title>Transposons played a major role in the diversification between the closely related almond and peach genomes: results from the almond genome sequence.</title>
        <authorList>
            <person name="Alioto T."/>
            <person name="Alexiou K.G."/>
            <person name="Bardil A."/>
            <person name="Barteri F."/>
            <person name="Castanera R."/>
            <person name="Cruz F."/>
            <person name="Dhingra A."/>
            <person name="Duval H."/>
            <person name="Fernandez I Marti A."/>
            <person name="Frias L."/>
            <person name="Galan B."/>
            <person name="Garcia J.L."/>
            <person name="Howad W."/>
            <person name="Gomez-Garrido J."/>
            <person name="Gut M."/>
            <person name="Julca I."/>
            <person name="Morata J."/>
            <person name="Puigdomenech P."/>
            <person name="Ribeca P."/>
            <person name="Rubio Cabetas M.J."/>
            <person name="Vlasova A."/>
            <person name="Wirthensohn M."/>
            <person name="Garcia-Mas J."/>
            <person name="Gabaldon T."/>
            <person name="Casacuberta J.M."/>
            <person name="Arus P."/>
        </authorList>
    </citation>
    <scope>NUCLEOTIDE SEQUENCE [LARGE SCALE GENOMIC DNA]</scope>
    <source>
        <strain evidence="3">cv. Texas</strain>
    </source>
</reference>
<proteinExistence type="predicted"/>
<dbReference type="AlphaFoldDB" id="A0A5E4E1F5"/>
<evidence type="ECO:0000313" key="2">
    <source>
        <dbReference type="EMBL" id="VVA09583.1"/>
    </source>
</evidence>